<dbReference type="EMBL" id="BAEK01000054">
    <property type="protein sequence ID" value="GAC06213.1"/>
    <property type="molecule type" value="Genomic_DNA"/>
</dbReference>
<feature type="transmembrane region" description="Helical" evidence="1">
    <location>
        <begin position="86"/>
        <end position="105"/>
    </location>
</feature>
<dbReference type="NCBIfam" id="NF045734">
    <property type="entry name" value="StyOxIsoStyC"/>
    <property type="match status" value="1"/>
</dbReference>
<dbReference type="Proteomes" id="UP000008372">
    <property type="component" value="Unassembled WGS sequence"/>
</dbReference>
<gene>
    <name evidence="2" type="ORF">GAGA_3379</name>
</gene>
<organism evidence="2 3">
    <name type="scientific">Paraglaciecola agarilytica NO2</name>
    <dbReference type="NCBI Taxonomy" id="1125747"/>
    <lineage>
        <taxon>Bacteria</taxon>
        <taxon>Pseudomonadati</taxon>
        <taxon>Pseudomonadota</taxon>
        <taxon>Gammaproteobacteria</taxon>
        <taxon>Alteromonadales</taxon>
        <taxon>Alteromonadaceae</taxon>
        <taxon>Paraglaciecola</taxon>
    </lineage>
</organism>
<dbReference type="Pfam" id="PF26512">
    <property type="entry name" value="SOI"/>
    <property type="match status" value="1"/>
</dbReference>
<protein>
    <recommendedName>
        <fullName evidence="4">Styrene-oxide isomerase</fullName>
    </recommendedName>
</protein>
<keyword evidence="1" id="KW-1133">Transmembrane helix</keyword>
<evidence type="ECO:0000313" key="2">
    <source>
        <dbReference type="EMBL" id="GAC06213.1"/>
    </source>
</evidence>
<feature type="transmembrane region" description="Helical" evidence="1">
    <location>
        <begin position="61"/>
        <end position="79"/>
    </location>
</feature>
<dbReference type="RefSeq" id="WP_008305079.1">
    <property type="nucleotide sequence ID" value="NZ_BAEK01000054.1"/>
</dbReference>
<feature type="transmembrane region" description="Helical" evidence="1">
    <location>
        <begin position="125"/>
        <end position="148"/>
    </location>
</feature>
<dbReference type="InterPro" id="IPR054803">
    <property type="entry name" value="StyOxIsoStyC"/>
</dbReference>
<sequence>MNTFVKQMMGHGVLMILSTLLFGIGLWISLVGGFEIIPGYILEFNIPGTPEGWARAHIGPALNGLMVFVCALSLPYLSFSEKKIRILGWIVILDGWSNVVFYLFSNFSDNRGLTFGDNGFGPGDVFSFIALAPAYLFGVLAVFALFIIGKNLVVSEK</sequence>
<reference evidence="2 3" key="1">
    <citation type="journal article" date="2014" name="Environ. Microbiol.">
        <title>Comparative genomics of the marine bacterial genus Glaciecola reveals the high degree of genomic diversity and genomic characteristic for cold adaptation.</title>
        <authorList>
            <person name="Qin Q.L."/>
            <person name="Xie B.B."/>
            <person name="Yu Y."/>
            <person name="Shu Y.L."/>
            <person name="Rong J.C."/>
            <person name="Zhang Y.J."/>
            <person name="Zhao D.L."/>
            <person name="Chen X.L."/>
            <person name="Zhang X.Y."/>
            <person name="Chen B."/>
            <person name="Zhou B.C."/>
            <person name="Zhang Y.Z."/>
        </authorList>
    </citation>
    <scope>NUCLEOTIDE SEQUENCE [LARGE SCALE GENOMIC DNA]</scope>
    <source>
        <strain evidence="2 3">NO2</strain>
    </source>
</reference>
<name>A0ABQ0IAE3_9ALTE</name>
<feature type="transmembrane region" description="Helical" evidence="1">
    <location>
        <begin position="12"/>
        <end position="41"/>
    </location>
</feature>
<accession>A0ABQ0IAE3</accession>
<keyword evidence="3" id="KW-1185">Reference proteome</keyword>
<keyword evidence="1" id="KW-0812">Transmembrane</keyword>
<proteinExistence type="predicted"/>
<evidence type="ECO:0000313" key="3">
    <source>
        <dbReference type="Proteomes" id="UP000008372"/>
    </source>
</evidence>
<dbReference type="InterPro" id="IPR058965">
    <property type="entry name" value="SOI/HabA-like"/>
</dbReference>
<evidence type="ECO:0008006" key="4">
    <source>
        <dbReference type="Google" id="ProtNLM"/>
    </source>
</evidence>
<keyword evidence="1" id="KW-0472">Membrane</keyword>
<evidence type="ECO:0000256" key="1">
    <source>
        <dbReference type="SAM" id="Phobius"/>
    </source>
</evidence>
<comment type="caution">
    <text evidence="2">The sequence shown here is derived from an EMBL/GenBank/DDBJ whole genome shotgun (WGS) entry which is preliminary data.</text>
</comment>